<dbReference type="Proteomes" id="UP000518315">
    <property type="component" value="Unassembled WGS sequence"/>
</dbReference>
<reference evidence="2 3" key="1">
    <citation type="submission" date="2018-11" db="EMBL/GenBank/DDBJ databases">
        <authorList>
            <person name="Huo Y."/>
        </authorList>
    </citation>
    <scope>NUCLEOTIDE SEQUENCE [LARGE SCALE GENOMIC DNA]</scope>
    <source>
        <strain evidence="2 3">DSM 30132</strain>
    </source>
</reference>
<evidence type="ECO:0000313" key="4">
    <source>
        <dbReference type="Proteomes" id="UP000518315"/>
    </source>
</evidence>
<evidence type="ECO:0000313" key="3">
    <source>
        <dbReference type="Proteomes" id="UP000277279"/>
    </source>
</evidence>
<comment type="caution">
    <text evidence="2">The sequence shown here is derived from an EMBL/GenBank/DDBJ whole genome shotgun (WGS) entry which is preliminary data.</text>
</comment>
<dbReference type="EMBL" id="RJJT01000011">
    <property type="protein sequence ID" value="RSB76098.1"/>
    <property type="molecule type" value="Genomic_DNA"/>
</dbReference>
<name>A0A427MY88_9HYPH</name>
<organism evidence="2 3">
    <name type="scientific">Rhizobium pisi</name>
    <dbReference type="NCBI Taxonomy" id="574561"/>
    <lineage>
        <taxon>Bacteria</taxon>
        <taxon>Pseudomonadati</taxon>
        <taxon>Pseudomonadota</taxon>
        <taxon>Alphaproteobacteria</taxon>
        <taxon>Hyphomicrobiales</taxon>
        <taxon>Rhizobiaceae</taxon>
        <taxon>Rhizobium/Agrobacterium group</taxon>
        <taxon>Rhizobium</taxon>
    </lineage>
</organism>
<keyword evidence="4" id="KW-1185">Reference proteome</keyword>
<sequence length="68" mass="7460">MPKQDVARLRPRIFDPAGESEALQPAMAQWQANLGASAPEAFVIDVPYFCGRGGDSYRFGYAWISQPG</sequence>
<dbReference type="EMBL" id="JACHXH010000011">
    <property type="protein sequence ID" value="MBB3135614.1"/>
    <property type="molecule type" value="Genomic_DNA"/>
</dbReference>
<reference evidence="1 4" key="2">
    <citation type="submission" date="2020-08" db="EMBL/GenBank/DDBJ databases">
        <title>Genomic Encyclopedia of Type Strains, Phase III (KMG-III): the genomes of soil and plant-associated and newly described type strains.</title>
        <authorList>
            <person name="Whitman W."/>
        </authorList>
    </citation>
    <scope>NUCLEOTIDE SEQUENCE [LARGE SCALE GENOMIC DNA]</scope>
    <source>
        <strain evidence="1 4">CECT 4113</strain>
    </source>
</reference>
<dbReference type="AlphaFoldDB" id="A0A427MY88"/>
<accession>A0A427MY88</accession>
<dbReference type="OrthoDB" id="9153955at2"/>
<proteinExistence type="predicted"/>
<evidence type="ECO:0000313" key="2">
    <source>
        <dbReference type="EMBL" id="RSB76098.1"/>
    </source>
</evidence>
<evidence type="ECO:0000313" key="1">
    <source>
        <dbReference type="EMBL" id="MBB3135614.1"/>
    </source>
</evidence>
<gene>
    <name evidence="2" type="ORF">EFD55_16850</name>
    <name evidence="1" type="ORF">FHS26_003360</name>
</gene>
<dbReference type="Proteomes" id="UP000277279">
    <property type="component" value="Unassembled WGS sequence"/>
</dbReference>
<dbReference type="RefSeq" id="WP_125846186.1">
    <property type="nucleotide sequence ID" value="NZ_JACHXH010000011.1"/>
</dbReference>
<protein>
    <submittedName>
        <fullName evidence="2">Uncharacterized protein</fullName>
    </submittedName>
</protein>